<dbReference type="AlphaFoldDB" id="A0AB73BW41"/>
<name>A0AB73BW41_9FUSO</name>
<evidence type="ECO:0000313" key="2">
    <source>
        <dbReference type="EMBL" id="KDE63036.1"/>
    </source>
</evidence>
<accession>A0AB73BW41</accession>
<dbReference type="InterPro" id="IPR010982">
    <property type="entry name" value="Lambda_DNA-bd_dom_sf"/>
</dbReference>
<gene>
    <name evidence="2" type="ORF">FUSO3_06300</name>
</gene>
<dbReference type="Proteomes" id="UP000027473">
    <property type="component" value="Unassembled WGS sequence"/>
</dbReference>
<organism evidence="2 3">
    <name type="scientific">Fusobacterium necrophorum BL</name>
    <dbReference type="NCBI Taxonomy" id="1441732"/>
    <lineage>
        <taxon>Bacteria</taxon>
        <taxon>Fusobacteriati</taxon>
        <taxon>Fusobacteriota</taxon>
        <taxon>Fusobacteriia</taxon>
        <taxon>Fusobacteriales</taxon>
        <taxon>Fusobacteriaceae</taxon>
        <taxon>Fusobacterium</taxon>
    </lineage>
</organism>
<evidence type="ECO:0000313" key="3">
    <source>
        <dbReference type="Proteomes" id="UP000027473"/>
    </source>
</evidence>
<reference evidence="2 3" key="1">
    <citation type="submission" date="2014-01" db="EMBL/GenBank/DDBJ databases">
        <title>Comparative genomics of Fusobacterium necrophorum wild isolates.</title>
        <authorList>
            <person name="Kittichotirat W."/>
            <person name="Bumgarner R.E."/>
            <person name="Lawrence P."/>
        </authorList>
    </citation>
    <scope>NUCLEOTIDE SEQUENCE [LARGE SCALE GENOMIC DNA]</scope>
    <source>
        <strain evidence="2 3">BL</strain>
    </source>
</reference>
<dbReference type="PROSITE" id="PS50943">
    <property type="entry name" value="HTH_CROC1"/>
    <property type="match status" value="1"/>
</dbReference>
<evidence type="ECO:0000259" key="1">
    <source>
        <dbReference type="PROSITE" id="PS50943"/>
    </source>
</evidence>
<proteinExistence type="predicted"/>
<dbReference type="Pfam" id="PF13443">
    <property type="entry name" value="HTH_26"/>
    <property type="match status" value="1"/>
</dbReference>
<dbReference type="EMBL" id="JAAC01000101">
    <property type="protein sequence ID" value="KDE63036.1"/>
    <property type="molecule type" value="Genomic_DNA"/>
</dbReference>
<protein>
    <submittedName>
        <fullName evidence="2">Repressor</fullName>
    </submittedName>
</protein>
<dbReference type="RefSeq" id="WP_035901321.1">
    <property type="nucleotide sequence ID" value="NZ_JAAC01000101.1"/>
</dbReference>
<dbReference type="SUPFAM" id="SSF47413">
    <property type="entry name" value="lambda repressor-like DNA-binding domains"/>
    <property type="match status" value="1"/>
</dbReference>
<comment type="caution">
    <text evidence="2">The sequence shown here is derived from an EMBL/GenBank/DDBJ whole genome shotgun (WGS) entry which is preliminary data.</text>
</comment>
<dbReference type="Gene3D" id="1.10.260.40">
    <property type="entry name" value="lambda repressor-like DNA-binding domains"/>
    <property type="match status" value="1"/>
</dbReference>
<dbReference type="InterPro" id="IPR001387">
    <property type="entry name" value="Cro/C1-type_HTH"/>
</dbReference>
<dbReference type="GO" id="GO:0003677">
    <property type="term" value="F:DNA binding"/>
    <property type="evidence" value="ECO:0007669"/>
    <property type="project" value="InterPro"/>
</dbReference>
<sequence length="68" mass="7963">MLNRNLLKSKLALKGFTIKELAEKMELNYPNFSLKIRGKVLFSPQEIQKIQEILELTNDEVVEIFIKN</sequence>
<feature type="domain" description="HTH cro/C1-type" evidence="1">
    <location>
        <begin position="7"/>
        <end position="61"/>
    </location>
</feature>